<dbReference type="InterPro" id="IPR029000">
    <property type="entry name" value="Cyclophilin-like_dom_sf"/>
</dbReference>
<dbReference type="InterPro" id="IPR002130">
    <property type="entry name" value="Cyclophilin-type_PPIase_dom"/>
</dbReference>
<evidence type="ECO:0000313" key="10">
    <source>
        <dbReference type="EMBL" id="RAR49045.1"/>
    </source>
</evidence>
<dbReference type="InterPro" id="IPR001179">
    <property type="entry name" value="PPIase_FKBP_dom"/>
</dbReference>
<dbReference type="InterPro" id="IPR046357">
    <property type="entry name" value="PPIase_dom_sf"/>
</dbReference>
<dbReference type="PRINTS" id="PR00153">
    <property type="entry name" value="CSAPPISMRASE"/>
</dbReference>
<keyword evidence="4 6" id="KW-0697">Rotamase</keyword>
<dbReference type="PROSITE" id="PS50072">
    <property type="entry name" value="CSA_PPIASE_2"/>
    <property type="match status" value="1"/>
</dbReference>
<feature type="domain" description="PPIase FKBP-type" evidence="8">
    <location>
        <begin position="248"/>
        <end position="336"/>
    </location>
</feature>
<dbReference type="EMBL" id="QLSV01000004">
    <property type="protein sequence ID" value="RAR49045.1"/>
    <property type="molecule type" value="Genomic_DNA"/>
</dbReference>
<feature type="signal peptide" evidence="7">
    <location>
        <begin position="1"/>
        <end position="18"/>
    </location>
</feature>
<dbReference type="Gene3D" id="3.10.50.40">
    <property type="match status" value="1"/>
</dbReference>
<dbReference type="GO" id="GO:0006457">
    <property type="term" value="P:protein folding"/>
    <property type="evidence" value="ECO:0007669"/>
    <property type="project" value="InterPro"/>
</dbReference>
<organism evidence="10 11">
    <name type="scientific">Flavobacterium lacus</name>
    <dbReference type="NCBI Taxonomy" id="1353778"/>
    <lineage>
        <taxon>Bacteria</taxon>
        <taxon>Pseudomonadati</taxon>
        <taxon>Bacteroidota</taxon>
        <taxon>Flavobacteriia</taxon>
        <taxon>Flavobacteriales</taxon>
        <taxon>Flavobacteriaceae</taxon>
        <taxon>Flavobacterium</taxon>
    </lineage>
</organism>
<keyword evidence="11" id="KW-1185">Reference proteome</keyword>
<gene>
    <name evidence="10" type="ORF">B0I10_104186</name>
</gene>
<dbReference type="PROSITE" id="PS00170">
    <property type="entry name" value="CSA_PPIASE_1"/>
    <property type="match status" value="1"/>
</dbReference>
<dbReference type="InterPro" id="IPR044666">
    <property type="entry name" value="Cyclophilin_A-like"/>
</dbReference>
<accession>A0A328WUS4</accession>
<comment type="similarity">
    <text evidence="2">Belongs to the cyclophilin-type PPIase family.</text>
</comment>
<evidence type="ECO:0000256" key="4">
    <source>
        <dbReference type="ARBA" id="ARBA00023110"/>
    </source>
</evidence>
<dbReference type="GO" id="GO:0003755">
    <property type="term" value="F:peptidyl-prolyl cis-trans isomerase activity"/>
    <property type="evidence" value="ECO:0007669"/>
    <property type="project" value="UniProtKB-KW"/>
</dbReference>
<keyword evidence="7" id="KW-0732">Signal</keyword>
<dbReference type="AlphaFoldDB" id="A0A328WUS4"/>
<dbReference type="OrthoDB" id="9807797at2"/>
<dbReference type="SUPFAM" id="SSF50891">
    <property type="entry name" value="Cyclophilin-like"/>
    <property type="match status" value="1"/>
</dbReference>
<proteinExistence type="inferred from homology"/>
<evidence type="ECO:0000256" key="2">
    <source>
        <dbReference type="ARBA" id="ARBA00007365"/>
    </source>
</evidence>
<dbReference type="Pfam" id="PF00160">
    <property type="entry name" value="Pro_isomerase"/>
    <property type="match status" value="1"/>
</dbReference>
<evidence type="ECO:0000256" key="5">
    <source>
        <dbReference type="ARBA" id="ARBA00023235"/>
    </source>
</evidence>
<dbReference type="EC" id="5.2.1.8" evidence="3 6"/>
<evidence type="ECO:0000256" key="7">
    <source>
        <dbReference type="SAM" id="SignalP"/>
    </source>
</evidence>
<dbReference type="FunFam" id="3.10.50.40:FF:000006">
    <property type="entry name" value="Peptidyl-prolyl cis-trans isomerase"/>
    <property type="match status" value="1"/>
</dbReference>
<evidence type="ECO:0000256" key="3">
    <source>
        <dbReference type="ARBA" id="ARBA00013194"/>
    </source>
</evidence>
<dbReference type="Proteomes" id="UP000249518">
    <property type="component" value="Unassembled WGS sequence"/>
</dbReference>
<feature type="domain" description="PPIase cyclophilin-type" evidence="9">
    <location>
        <begin position="33"/>
        <end position="186"/>
    </location>
</feature>
<name>A0A328WUS4_9FLAO</name>
<dbReference type="PROSITE" id="PS50059">
    <property type="entry name" value="FKBP_PPIASE"/>
    <property type="match status" value="1"/>
</dbReference>
<evidence type="ECO:0000256" key="6">
    <source>
        <dbReference type="PROSITE-ProRule" id="PRU00277"/>
    </source>
</evidence>
<evidence type="ECO:0000313" key="11">
    <source>
        <dbReference type="Proteomes" id="UP000249518"/>
    </source>
</evidence>
<sequence>MKKIVSILLLTISMTTFAQKENGLYAEIQTLKGKILLKLEFEKTPITVANFVSLAEGKNNEVSADLKGKPYFDGLKFHRVIPNFMIQGGDPTGTGSSGPGYKFADEITDLKHDKPGVLSMANAGKGTNGSQFFITHVPTPHLDGKHTVFGNVIEGQDVVNAIAQNDVMDRVTIIRVGDAAKKFDAPKVFAGRLAAEEAMNKKKEEALKLEKVKFNDYVKKTFPKAIILPSGLAYVMESEGVGAKATAGNNVSVHYIGELSDGKKFDSSYDRNQPIDFKLGQKMVIPGWEEGIALLNKGGKAKLIIPYWLAYGEDGRPPVIPAKATLIFITELVDIK</sequence>
<comment type="catalytic activity">
    <reaction evidence="1 6">
        <text>[protein]-peptidylproline (omega=180) = [protein]-peptidylproline (omega=0)</text>
        <dbReference type="Rhea" id="RHEA:16237"/>
        <dbReference type="Rhea" id="RHEA-COMP:10747"/>
        <dbReference type="Rhea" id="RHEA-COMP:10748"/>
        <dbReference type="ChEBI" id="CHEBI:83833"/>
        <dbReference type="ChEBI" id="CHEBI:83834"/>
        <dbReference type="EC" id="5.2.1.8"/>
    </reaction>
</comment>
<evidence type="ECO:0000259" key="8">
    <source>
        <dbReference type="PROSITE" id="PS50059"/>
    </source>
</evidence>
<reference evidence="10 11" key="1">
    <citation type="submission" date="2018-06" db="EMBL/GenBank/DDBJ databases">
        <title>Genomic Encyclopedia of Type Strains, Phase III (KMG-III): the genomes of soil and plant-associated and newly described type strains.</title>
        <authorList>
            <person name="Whitman W."/>
        </authorList>
    </citation>
    <scope>NUCLEOTIDE SEQUENCE [LARGE SCALE GENOMIC DNA]</scope>
    <source>
        <strain evidence="10 11">CGMCC 1.12504</strain>
    </source>
</reference>
<comment type="caution">
    <text evidence="10">The sequence shown here is derived from an EMBL/GenBank/DDBJ whole genome shotgun (WGS) entry which is preliminary data.</text>
</comment>
<dbReference type="InterPro" id="IPR020892">
    <property type="entry name" value="Cyclophilin-type_PPIase_CS"/>
</dbReference>
<protein>
    <recommendedName>
        <fullName evidence="3 6">peptidylprolyl isomerase</fullName>
        <ecNumber evidence="3 6">5.2.1.8</ecNumber>
    </recommendedName>
</protein>
<dbReference type="RefSeq" id="WP_112085498.1">
    <property type="nucleotide sequence ID" value="NZ_QLSV01000004.1"/>
</dbReference>
<dbReference type="Pfam" id="PF00254">
    <property type="entry name" value="FKBP_C"/>
    <property type="match status" value="1"/>
</dbReference>
<dbReference type="PANTHER" id="PTHR45625">
    <property type="entry name" value="PEPTIDYL-PROLYL CIS-TRANS ISOMERASE-RELATED"/>
    <property type="match status" value="1"/>
</dbReference>
<feature type="chain" id="PRO_5016337586" description="peptidylprolyl isomerase" evidence="7">
    <location>
        <begin position="19"/>
        <end position="336"/>
    </location>
</feature>
<dbReference type="SUPFAM" id="SSF54534">
    <property type="entry name" value="FKBP-like"/>
    <property type="match status" value="1"/>
</dbReference>
<dbReference type="CDD" id="cd00317">
    <property type="entry name" value="cyclophilin"/>
    <property type="match status" value="1"/>
</dbReference>
<keyword evidence="5 6" id="KW-0413">Isomerase</keyword>
<dbReference type="Gene3D" id="2.40.100.10">
    <property type="entry name" value="Cyclophilin-like"/>
    <property type="match status" value="1"/>
</dbReference>
<dbReference type="PANTHER" id="PTHR45625:SF4">
    <property type="entry name" value="PEPTIDYLPROLYL ISOMERASE DOMAIN AND WD REPEAT-CONTAINING PROTEIN 1"/>
    <property type="match status" value="1"/>
</dbReference>
<evidence type="ECO:0000259" key="9">
    <source>
        <dbReference type="PROSITE" id="PS50072"/>
    </source>
</evidence>
<evidence type="ECO:0000256" key="1">
    <source>
        <dbReference type="ARBA" id="ARBA00000971"/>
    </source>
</evidence>